<evidence type="ECO:0000256" key="1">
    <source>
        <dbReference type="ARBA" id="ARBA00004496"/>
    </source>
</evidence>
<dbReference type="HAMAP" id="MF_01114">
    <property type="entry name" value="RecX"/>
    <property type="match status" value="1"/>
</dbReference>
<dbReference type="Pfam" id="PF21982">
    <property type="entry name" value="RecX_HTH1"/>
    <property type="match status" value="1"/>
</dbReference>
<evidence type="ECO:0000259" key="8">
    <source>
        <dbReference type="Pfam" id="PF21982"/>
    </source>
</evidence>
<dbReference type="PANTHER" id="PTHR33602:SF1">
    <property type="entry name" value="REGULATORY PROTEIN RECX FAMILY PROTEIN"/>
    <property type="match status" value="1"/>
</dbReference>
<keyword evidence="4 5" id="KW-0963">Cytoplasm</keyword>
<dbReference type="Proteomes" id="UP000585272">
    <property type="component" value="Unassembled WGS sequence"/>
</dbReference>
<gene>
    <name evidence="5" type="primary">recX</name>
    <name evidence="9" type="ORF">BDZ31_003020</name>
</gene>
<dbReference type="InterPro" id="IPR003783">
    <property type="entry name" value="Regulatory_RecX"/>
</dbReference>
<evidence type="ECO:0000259" key="6">
    <source>
        <dbReference type="Pfam" id="PF02631"/>
    </source>
</evidence>
<dbReference type="GO" id="GO:0006282">
    <property type="term" value="P:regulation of DNA repair"/>
    <property type="evidence" value="ECO:0007669"/>
    <property type="project" value="UniProtKB-UniRule"/>
</dbReference>
<feature type="domain" description="RecX first three-helical" evidence="8">
    <location>
        <begin position="33"/>
        <end position="72"/>
    </location>
</feature>
<comment type="function">
    <text evidence="5">Modulates RecA activity.</text>
</comment>
<dbReference type="InterPro" id="IPR053926">
    <property type="entry name" value="RecX_HTH_1st"/>
</dbReference>
<dbReference type="GO" id="GO:0005737">
    <property type="term" value="C:cytoplasm"/>
    <property type="evidence" value="ECO:0007669"/>
    <property type="project" value="UniProtKB-SubCell"/>
</dbReference>
<proteinExistence type="inferred from homology"/>
<organism evidence="9 10">
    <name type="scientific">Conexibacter arvalis</name>
    <dbReference type="NCBI Taxonomy" id="912552"/>
    <lineage>
        <taxon>Bacteria</taxon>
        <taxon>Bacillati</taxon>
        <taxon>Actinomycetota</taxon>
        <taxon>Thermoleophilia</taxon>
        <taxon>Solirubrobacterales</taxon>
        <taxon>Conexibacteraceae</taxon>
        <taxon>Conexibacter</taxon>
    </lineage>
</organism>
<evidence type="ECO:0000259" key="7">
    <source>
        <dbReference type="Pfam" id="PF21981"/>
    </source>
</evidence>
<dbReference type="Pfam" id="PF02631">
    <property type="entry name" value="RecX_HTH2"/>
    <property type="match status" value="1"/>
</dbReference>
<protein>
    <recommendedName>
        <fullName evidence="3 5">Regulatory protein RecX</fullName>
    </recommendedName>
</protein>
<comment type="caution">
    <text evidence="9">The sequence shown here is derived from an EMBL/GenBank/DDBJ whole genome shotgun (WGS) entry which is preliminary data.</text>
</comment>
<comment type="similarity">
    <text evidence="2 5">Belongs to the RecX family.</text>
</comment>
<evidence type="ECO:0000256" key="3">
    <source>
        <dbReference type="ARBA" id="ARBA00018111"/>
    </source>
</evidence>
<dbReference type="RefSeq" id="WP_183343156.1">
    <property type="nucleotide sequence ID" value="NZ_JACHNU010000004.1"/>
</dbReference>
<feature type="domain" description="RecX second three-helical" evidence="6">
    <location>
        <begin position="79"/>
        <end position="119"/>
    </location>
</feature>
<dbReference type="Gene3D" id="1.10.10.10">
    <property type="entry name" value="Winged helix-like DNA-binding domain superfamily/Winged helix DNA-binding domain"/>
    <property type="match status" value="3"/>
</dbReference>
<dbReference type="AlphaFoldDB" id="A0A840IGG1"/>
<evidence type="ECO:0000313" key="10">
    <source>
        <dbReference type="Proteomes" id="UP000585272"/>
    </source>
</evidence>
<dbReference type="InterPro" id="IPR036388">
    <property type="entry name" value="WH-like_DNA-bd_sf"/>
</dbReference>
<reference evidence="9 10" key="1">
    <citation type="submission" date="2020-08" db="EMBL/GenBank/DDBJ databases">
        <title>Genomic Encyclopedia of Archaeal and Bacterial Type Strains, Phase II (KMG-II): from individual species to whole genera.</title>
        <authorList>
            <person name="Goeker M."/>
        </authorList>
    </citation>
    <scope>NUCLEOTIDE SEQUENCE [LARGE SCALE GENOMIC DNA]</scope>
    <source>
        <strain evidence="9 10">DSM 23288</strain>
    </source>
</reference>
<dbReference type="EMBL" id="JACHNU010000004">
    <property type="protein sequence ID" value="MBB4663425.1"/>
    <property type="molecule type" value="Genomic_DNA"/>
</dbReference>
<dbReference type="PANTHER" id="PTHR33602">
    <property type="entry name" value="REGULATORY PROTEIN RECX FAMILY PROTEIN"/>
    <property type="match status" value="1"/>
</dbReference>
<evidence type="ECO:0000256" key="4">
    <source>
        <dbReference type="ARBA" id="ARBA00022490"/>
    </source>
</evidence>
<dbReference type="Pfam" id="PF21981">
    <property type="entry name" value="RecX_HTH3"/>
    <property type="match status" value="1"/>
</dbReference>
<keyword evidence="10" id="KW-1185">Reference proteome</keyword>
<feature type="domain" description="RecX third three-helical" evidence="7">
    <location>
        <begin position="126"/>
        <end position="169"/>
    </location>
</feature>
<evidence type="ECO:0000256" key="5">
    <source>
        <dbReference type="HAMAP-Rule" id="MF_01114"/>
    </source>
</evidence>
<evidence type="ECO:0000313" key="9">
    <source>
        <dbReference type="EMBL" id="MBB4663425.1"/>
    </source>
</evidence>
<dbReference type="InterPro" id="IPR053924">
    <property type="entry name" value="RecX_HTH_2nd"/>
</dbReference>
<name>A0A840IGG1_9ACTN</name>
<sequence length="182" mass="20611">MAPRARVLADEDLGAAEEAPRRALDPAQRLQHALDLSFRYLGPRARTEVELRRYLEGKRVKPETIEQALASLREQGYVDDARFAREFAEDKRLLDEWGSDRIARKLLSLGVPDELVRAAVGARDRDDEAEAAMALLRRRFPQLGDDPREQRRAIGVLVRKGYDSELAWDLVRAHARGGGLDD</sequence>
<evidence type="ECO:0000256" key="2">
    <source>
        <dbReference type="ARBA" id="ARBA00009695"/>
    </source>
</evidence>
<comment type="subcellular location">
    <subcellularLocation>
        <location evidence="1 5">Cytoplasm</location>
    </subcellularLocation>
</comment>
<accession>A0A840IGG1</accession>
<dbReference type="InterPro" id="IPR053925">
    <property type="entry name" value="RecX_HTH_3rd"/>
</dbReference>